<dbReference type="RefSeq" id="WP_246231144.1">
    <property type="nucleotide sequence ID" value="NZ_AP022588.1"/>
</dbReference>
<reference evidence="2 3" key="1">
    <citation type="journal article" date="2019" name="Emerg. Microbes Infect.">
        <title>Comprehensive subspecies identification of 175 nontuberculous mycobacteria species based on 7547 genomic profiles.</title>
        <authorList>
            <person name="Matsumoto Y."/>
            <person name="Kinjo T."/>
            <person name="Motooka D."/>
            <person name="Nabeya D."/>
            <person name="Jung N."/>
            <person name="Uechi K."/>
            <person name="Horii T."/>
            <person name="Iida T."/>
            <person name="Fujita J."/>
            <person name="Nakamura S."/>
        </authorList>
    </citation>
    <scope>NUCLEOTIDE SEQUENCE [LARGE SCALE GENOMIC DNA]</scope>
    <source>
        <strain evidence="2 3">JCM 17899</strain>
    </source>
</reference>
<keyword evidence="1" id="KW-0812">Transmembrane</keyword>
<accession>A0A7I7QQH4</accession>
<proteinExistence type="predicted"/>
<keyword evidence="3" id="KW-1185">Reference proteome</keyword>
<dbReference type="Proteomes" id="UP000467193">
    <property type="component" value="Chromosome"/>
</dbReference>
<feature type="transmembrane region" description="Helical" evidence="1">
    <location>
        <begin position="70"/>
        <end position="88"/>
    </location>
</feature>
<dbReference type="KEGG" id="msei:MSEDJ_27290"/>
<gene>
    <name evidence="2" type="ORF">MSEDJ_27290</name>
</gene>
<keyword evidence="1" id="KW-0472">Membrane</keyword>
<evidence type="ECO:0000313" key="3">
    <source>
        <dbReference type="Proteomes" id="UP000467193"/>
    </source>
</evidence>
<evidence type="ECO:0000313" key="2">
    <source>
        <dbReference type="EMBL" id="BBY28633.1"/>
    </source>
</evidence>
<feature type="transmembrane region" description="Helical" evidence="1">
    <location>
        <begin position="15"/>
        <end position="34"/>
    </location>
</feature>
<sequence length="107" mass="11104">MLTYFADVANTPAGLLYGLVALIALAASAAWCAIAPRPLSLGVLLTSAVVWPLTNGPLEGPVLWTLSADHGITVSDLLSVAAVALAAVEFRRMRHLRETAPAAEGPE</sequence>
<keyword evidence="1" id="KW-1133">Transmembrane helix</keyword>
<evidence type="ECO:0000256" key="1">
    <source>
        <dbReference type="SAM" id="Phobius"/>
    </source>
</evidence>
<dbReference type="EMBL" id="AP022588">
    <property type="protein sequence ID" value="BBY28633.1"/>
    <property type="molecule type" value="Genomic_DNA"/>
</dbReference>
<protein>
    <submittedName>
        <fullName evidence="2">Uncharacterized protein</fullName>
    </submittedName>
</protein>
<dbReference type="AlphaFoldDB" id="A0A7I7QQH4"/>
<name>A0A7I7QQH4_9MYCO</name>
<organism evidence="2 3">
    <name type="scientific">Mycolicibacterium sediminis</name>
    <dbReference type="NCBI Taxonomy" id="1286180"/>
    <lineage>
        <taxon>Bacteria</taxon>
        <taxon>Bacillati</taxon>
        <taxon>Actinomycetota</taxon>
        <taxon>Actinomycetes</taxon>
        <taxon>Mycobacteriales</taxon>
        <taxon>Mycobacteriaceae</taxon>
        <taxon>Mycolicibacterium</taxon>
    </lineage>
</organism>